<reference evidence="2 3" key="1">
    <citation type="journal article" date="2020" name="bioRxiv">
        <title>Sequence and annotation of 42 cannabis genomes reveals extensive copy number variation in cannabinoid synthesis and pathogen resistance genes.</title>
        <authorList>
            <person name="Mckernan K.J."/>
            <person name="Helbert Y."/>
            <person name="Kane L.T."/>
            <person name="Ebling H."/>
            <person name="Zhang L."/>
            <person name="Liu B."/>
            <person name="Eaton Z."/>
            <person name="Mclaughlin S."/>
            <person name="Kingan S."/>
            <person name="Baybayan P."/>
            <person name="Concepcion G."/>
            <person name="Jordan M."/>
            <person name="Riva A."/>
            <person name="Barbazuk W."/>
            <person name="Harkins T."/>
        </authorList>
    </citation>
    <scope>NUCLEOTIDE SEQUENCE [LARGE SCALE GENOMIC DNA]</scope>
    <source>
        <strain evidence="3">cv. Jamaican Lion 4</strain>
        <tissue evidence="2">Leaf</tissue>
    </source>
</reference>
<feature type="domain" description="Reverse transcriptase zinc-binding" evidence="1">
    <location>
        <begin position="1"/>
        <end position="51"/>
    </location>
</feature>
<gene>
    <name evidence="2" type="ORF">F8388_005943</name>
</gene>
<accession>A0A7J6E1X4</accession>
<dbReference type="AlphaFoldDB" id="A0A7J6E1X4"/>
<proteinExistence type="predicted"/>
<name>A0A7J6E1X4_CANSA</name>
<evidence type="ECO:0000313" key="3">
    <source>
        <dbReference type="Proteomes" id="UP000525078"/>
    </source>
</evidence>
<evidence type="ECO:0000259" key="1">
    <source>
        <dbReference type="Pfam" id="PF13966"/>
    </source>
</evidence>
<protein>
    <recommendedName>
        <fullName evidence="1">Reverse transcriptase zinc-binding domain-containing protein</fullName>
    </recommendedName>
</protein>
<evidence type="ECO:0000313" key="2">
    <source>
        <dbReference type="EMBL" id="KAF4352296.1"/>
    </source>
</evidence>
<sequence>MVWRACSGCLQTNVQLKTKHVSVDILCPMCKSTPKTTVHVLVDCPRVQECWRQTEAAMDNGASSSGIAIHKYLGILRREEPCL</sequence>
<dbReference type="Pfam" id="PF13966">
    <property type="entry name" value="zf-RVT"/>
    <property type="match status" value="1"/>
</dbReference>
<dbReference type="Proteomes" id="UP000525078">
    <property type="component" value="Unassembled WGS sequence"/>
</dbReference>
<dbReference type="InterPro" id="IPR026960">
    <property type="entry name" value="RVT-Znf"/>
</dbReference>
<comment type="caution">
    <text evidence="2">The sequence shown here is derived from an EMBL/GenBank/DDBJ whole genome shotgun (WGS) entry which is preliminary data.</text>
</comment>
<organism evidence="2 3">
    <name type="scientific">Cannabis sativa</name>
    <name type="common">Hemp</name>
    <name type="synonym">Marijuana</name>
    <dbReference type="NCBI Taxonomy" id="3483"/>
    <lineage>
        <taxon>Eukaryota</taxon>
        <taxon>Viridiplantae</taxon>
        <taxon>Streptophyta</taxon>
        <taxon>Embryophyta</taxon>
        <taxon>Tracheophyta</taxon>
        <taxon>Spermatophyta</taxon>
        <taxon>Magnoliopsida</taxon>
        <taxon>eudicotyledons</taxon>
        <taxon>Gunneridae</taxon>
        <taxon>Pentapetalae</taxon>
        <taxon>rosids</taxon>
        <taxon>fabids</taxon>
        <taxon>Rosales</taxon>
        <taxon>Cannabaceae</taxon>
        <taxon>Cannabis</taxon>
    </lineage>
</organism>
<dbReference type="EMBL" id="JAATIP010000316">
    <property type="protein sequence ID" value="KAF4352296.1"/>
    <property type="molecule type" value="Genomic_DNA"/>
</dbReference>